<organism evidence="1">
    <name type="scientific">Ixodes ricinus</name>
    <name type="common">Common tick</name>
    <name type="synonym">Acarus ricinus</name>
    <dbReference type="NCBI Taxonomy" id="34613"/>
    <lineage>
        <taxon>Eukaryota</taxon>
        <taxon>Metazoa</taxon>
        <taxon>Ecdysozoa</taxon>
        <taxon>Arthropoda</taxon>
        <taxon>Chelicerata</taxon>
        <taxon>Arachnida</taxon>
        <taxon>Acari</taxon>
        <taxon>Parasitiformes</taxon>
        <taxon>Ixodida</taxon>
        <taxon>Ixodoidea</taxon>
        <taxon>Ixodidae</taxon>
        <taxon>Ixodinae</taxon>
        <taxon>Ixodes</taxon>
    </lineage>
</organism>
<proteinExistence type="evidence at transcript level"/>
<dbReference type="AlphaFoldDB" id="A0A090XD56"/>
<protein>
    <submittedName>
        <fullName evidence="1">Uncharacterized protein</fullName>
    </submittedName>
</protein>
<sequence length="101" mass="11265">MECPLVLLEFLVRFENHVSGPRRCKRCALTTGSPRSALCYQILALRIWYRVLFGSVIELPGFVSTEEAMVAFSGLHRSNDTCLASALLLAHCASHAVSRLW</sequence>
<evidence type="ECO:0000313" key="1">
    <source>
        <dbReference type="EMBL" id="JAC93525.1"/>
    </source>
</evidence>
<dbReference type="EMBL" id="GBIH01001185">
    <property type="protein sequence ID" value="JAC93525.1"/>
    <property type="molecule type" value="mRNA"/>
</dbReference>
<name>A0A090XD56_IXORI</name>
<accession>A0A090XD56</accession>
<reference evidence="1" key="1">
    <citation type="journal article" date="2015" name="PLoS Negl. Trop. Dis.">
        <title>Deep Sequencing Analysis of the Ixodes ricinus Haemocytome.</title>
        <authorList>
            <person name="Kotsyfakis M."/>
            <person name="Kopacek P."/>
            <person name="Franta Z."/>
            <person name="Pedra J.H."/>
            <person name="Ribeiro J.M."/>
        </authorList>
    </citation>
    <scope>NUCLEOTIDE SEQUENCE</scope>
</reference>